<accession>A0ABW1GFT3</accession>
<dbReference type="EMBL" id="JBHSPU010000002">
    <property type="protein sequence ID" value="MFC5912502.1"/>
    <property type="molecule type" value="Genomic_DNA"/>
</dbReference>
<keyword evidence="1" id="KW-0808">Transferase</keyword>
<sequence>MTTARTPVRTGAAQRLAALAEDALGGPRLSAPAAQARLRGGPHGKARDRASISHHHDLSDDFYRLPLDGTMAHSCGSWTDEGPELTLYAAEEHKARVTAVALAREQAAYVRGQVVGLLEAAGPEARPVESMRAHYARVIDARHRAPGERWEESVLRVVRPKAGGDSGVTGAKAEAEAAHWYRQLEGR</sequence>
<name>A0ABW1GFT3_9ACTN</name>
<dbReference type="InterPro" id="IPR029063">
    <property type="entry name" value="SAM-dependent_MTases_sf"/>
</dbReference>
<evidence type="ECO:0000313" key="1">
    <source>
        <dbReference type="EMBL" id="MFC5912502.1"/>
    </source>
</evidence>
<dbReference type="Gene3D" id="3.40.50.150">
    <property type="entry name" value="Vaccinia Virus protein VP39"/>
    <property type="match status" value="1"/>
</dbReference>
<keyword evidence="2" id="KW-1185">Reference proteome</keyword>
<dbReference type="GO" id="GO:0032259">
    <property type="term" value="P:methylation"/>
    <property type="evidence" value="ECO:0007669"/>
    <property type="project" value="UniProtKB-KW"/>
</dbReference>
<gene>
    <name evidence="1" type="ORF">ACFP1B_03480</name>
</gene>
<dbReference type="GO" id="GO:0008168">
    <property type="term" value="F:methyltransferase activity"/>
    <property type="evidence" value="ECO:0007669"/>
    <property type="project" value="UniProtKB-KW"/>
</dbReference>
<organism evidence="1 2">
    <name type="scientific">Streptomyces pulveraceus</name>
    <dbReference type="NCBI Taxonomy" id="68258"/>
    <lineage>
        <taxon>Bacteria</taxon>
        <taxon>Bacillati</taxon>
        <taxon>Actinomycetota</taxon>
        <taxon>Actinomycetes</taxon>
        <taxon>Kitasatosporales</taxon>
        <taxon>Streptomycetaceae</taxon>
        <taxon>Streptomyces</taxon>
    </lineage>
</organism>
<dbReference type="EC" id="2.1.1.-" evidence="1"/>
<evidence type="ECO:0000313" key="2">
    <source>
        <dbReference type="Proteomes" id="UP001596200"/>
    </source>
</evidence>
<protein>
    <submittedName>
        <fullName evidence="1">Class I SAM-dependent methyltransferase</fullName>
        <ecNumber evidence="1">2.1.1.-</ecNumber>
    </submittedName>
</protein>
<proteinExistence type="predicted"/>
<comment type="caution">
    <text evidence="1">The sequence shown here is derived from an EMBL/GenBank/DDBJ whole genome shotgun (WGS) entry which is preliminary data.</text>
</comment>
<reference evidence="2" key="1">
    <citation type="journal article" date="2019" name="Int. J. Syst. Evol. Microbiol.">
        <title>The Global Catalogue of Microorganisms (GCM) 10K type strain sequencing project: providing services to taxonomists for standard genome sequencing and annotation.</title>
        <authorList>
            <consortium name="The Broad Institute Genomics Platform"/>
            <consortium name="The Broad Institute Genome Sequencing Center for Infectious Disease"/>
            <person name="Wu L."/>
            <person name="Ma J."/>
        </authorList>
    </citation>
    <scope>NUCLEOTIDE SEQUENCE [LARGE SCALE GENOMIC DNA]</scope>
    <source>
        <strain evidence="2">JCM 4147</strain>
    </source>
</reference>
<dbReference type="Proteomes" id="UP001596200">
    <property type="component" value="Unassembled WGS sequence"/>
</dbReference>
<dbReference type="Pfam" id="PF02353">
    <property type="entry name" value="CMAS"/>
    <property type="match status" value="1"/>
</dbReference>
<keyword evidence="1" id="KW-0489">Methyltransferase</keyword>